<dbReference type="EnsemblPlants" id="AES90110">
    <property type="protein sequence ID" value="AES90110"/>
    <property type="gene ID" value="MTR_4g084470"/>
</dbReference>
<keyword evidence="5" id="KW-1185">Reference proteome</keyword>
<reference evidence="2 5" key="2">
    <citation type="journal article" date="2014" name="BMC Genomics">
        <title>An improved genome release (version Mt4.0) for the model legume Medicago truncatula.</title>
        <authorList>
            <person name="Tang H."/>
            <person name="Krishnakumar V."/>
            <person name="Bidwell S."/>
            <person name="Rosen B."/>
            <person name="Chan A."/>
            <person name="Zhou S."/>
            <person name="Gentzbittel L."/>
            <person name="Childs K.L."/>
            <person name="Yandell M."/>
            <person name="Gundlach H."/>
            <person name="Mayer K.F."/>
            <person name="Schwartz D.C."/>
            <person name="Town C.D."/>
        </authorList>
    </citation>
    <scope>GENOME REANNOTATION</scope>
    <source>
        <strain evidence="4 5">cv. Jemalong A17</strain>
    </source>
</reference>
<organism evidence="2 5">
    <name type="scientific">Medicago truncatula</name>
    <name type="common">Barrel medic</name>
    <name type="synonym">Medicago tribuloides</name>
    <dbReference type="NCBI Taxonomy" id="3880"/>
    <lineage>
        <taxon>Eukaryota</taxon>
        <taxon>Viridiplantae</taxon>
        <taxon>Streptophyta</taxon>
        <taxon>Embryophyta</taxon>
        <taxon>Tracheophyta</taxon>
        <taxon>Spermatophyta</taxon>
        <taxon>Magnoliopsida</taxon>
        <taxon>eudicotyledons</taxon>
        <taxon>Gunneridae</taxon>
        <taxon>Pentapetalae</taxon>
        <taxon>rosids</taxon>
        <taxon>fabids</taxon>
        <taxon>Fabales</taxon>
        <taxon>Fabaceae</taxon>
        <taxon>Papilionoideae</taxon>
        <taxon>50 kb inversion clade</taxon>
        <taxon>NPAAA clade</taxon>
        <taxon>Hologalegina</taxon>
        <taxon>IRL clade</taxon>
        <taxon>Trifolieae</taxon>
        <taxon>Medicago</taxon>
    </lineage>
</organism>
<dbReference type="EMBL" id="CM001220">
    <property type="protein sequence ID" value="AES90110.2"/>
    <property type="molecule type" value="Genomic_DNA"/>
</dbReference>
<evidence type="ECO:0000313" key="5">
    <source>
        <dbReference type="Proteomes" id="UP000002051"/>
    </source>
</evidence>
<dbReference type="HOGENOM" id="CLU_091141_0_0_1"/>
<dbReference type="Pfam" id="PF12507">
    <property type="entry name" value="HCMV_UL139"/>
    <property type="match status" value="1"/>
</dbReference>
<dbReference type="EMBL" id="PSQE01000004">
    <property type="protein sequence ID" value="RHN62110.1"/>
    <property type="molecule type" value="Genomic_DNA"/>
</dbReference>
<accession>A0A0C3X1I8</accession>
<accession>G7JK00</accession>
<protein>
    <submittedName>
        <fullName evidence="2">Animal cytomegalovirus UL139 protein</fullName>
    </submittedName>
    <submittedName>
        <fullName evidence="3">Putative herpesvirus UL139, cytomegalovirus</fullName>
    </submittedName>
</protein>
<dbReference type="PaxDb" id="3880-AES90110"/>
<gene>
    <name evidence="4" type="primary">11439877</name>
    <name evidence="2" type="ordered locus">MTR_4g084470</name>
    <name evidence="3" type="ORF">MtrunA17_Chr4g0043831</name>
</gene>
<proteinExistence type="predicted"/>
<reference evidence="3" key="4">
    <citation type="journal article" date="2018" name="Nat. Plants">
        <title>Whole-genome landscape of Medicago truncatula symbiotic genes.</title>
        <authorList>
            <person name="Pecrix Y."/>
            <person name="Gamas P."/>
            <person name="Carrere S."/>
        </authorList>
    </citation>
    <scope>NUCLEOTIDE SEQUENCE</scope>
    <source>
        <tissue evidence="3">Leaves</tissue>
    </source>
</reference>
<sequence>MESSFFAVHSNKKSEIQFIPKRITIRFTSAMAFSSAFHERLEQMDSTRIQRLSLLQAEKELQAHKSRILASKLANIGAMEQRCLLFDRKIASQNFNILSLKSQIENLEAKYDSLWQEFRSLQNEVDEIDELHKMKDRFYEAKKMEMKEFKELAEKFVMKCEFEVQSLRNAVNELRSSFMDFKSNKRNSCNSEIADAEARRLRLLAEKENVCRNVESNHQIKAQLQKQLQSIM</sequence>
<reference evidence="4" key="3">
    <citation type="submission" date="2015-04" db="UniProtKB">
        <authorList>
            <consortium name="EnsemblPlants"/>
        </authorList>
    </citation>
    <scope>IDENTIFICATION</scope>
    <source>
        <strain evidence="4">cv. Jemalong A17</strain>
    </source>
</reference>
<dbReference type="PANTHER" id="PTHR37214">
    <property type="entry name" value="CYTOMEGALOVIRUS UL139 PROTEIN"/>
    <property type="match status" value="1"/>
</dbReference>
<dbReference type="InterPro" id="IPR021042">
    <property type="entry name" value="Herpes_UL139_cytomegalovirus"/>
</dbReference>
<reference evidence="2 5" key="1">
    <citation type="journal article" date="2011" name="Nature">
        <title>The Medicago genome provides insight into the evolution of rhizobial symbioses.</title>
        <authorList>
            <person name="Young N.D."/>
            <person name="Debelle F."/>
            <person name="Oldroyd G.E."/>
            <person name="Geurts R."/>
            <person name="Cannon S.B."/>
            <person name="Udvardi M.K."/>
            <person name="Benedito V.A."/>
            <person name="Mayer K.F."/>
            <person name="Gouzy J."/>
            <person name="Schoof H."/>
            <person name="Van de Peer Y."/>
            <person name="Proost S."/>
            <person name="Cook D.R."/>
            <person name="Meyers B.C."/>
            <person name="Spannagl M."/>
            <person name="Cheung F."/>
            <person name="De Mita S."/>
            <person name="Krishnakumar V."/>
            <person name="Gundlach H."/>
            <person name="Zhou S."/>
            <person name="Mudge J."/>
            <person name="Bharti A.K."/>
            <person name="Murray J.D."/>
            <person name="Naoumkina M.A."/>
            <person name="Rosen B."/>
            <person name="Silverstein K.A."/>
            <person name="Tang H."/>
            <person name="Rombauts S."/>
            <person name="Zhao P.X."/>
            <person name="Zhou P."/>
            <person name="Barbe V."/>
            <person name="Bardou P."/>
            <person name="Bechner M."/>
            <person name="Bellec A."/>
            <person name="Berger A."/>
            <person name="Berges H."/>
            <person name="Bidwell S."/>
            <person name="Bisseling T."/>
            <person name="Choisne N."/>
            <person name="Couloux A."/>
            <person name="Denny R."/>
            <person name="Deshpande S."/>
            <person name="Dai X."/>
            <person name="Doyle J.J."/>
            <person name="Dudez A.M."/>
            <person name="Farmer A.D."/>
            <person name="Fouteau S."/>
            <person name="Franken C."/>
            <person name="Gibelin C."/>
            <person name="Gish J."/>
            <person name="Goldstein S."/>
            <person name="Gonzalez A.J."/>
            <person name="Green P.J."/>
            <person name="Hallab A."/>
            <person name="Hartog M."/>
            <person name="Hua A."/>
            <person name="Humphray S.J."/>
            <person name="Jeong D.H."/>
            <person name="Jing Y."/>
            <person name="Jocker A."/>
            <person name="Kenton S.M."/>
            <person name="Kim D.J."/>
            <person name="Klee K."/>
            <person name="Lai H."/>
            <person name="Lang C."/>
            <person name="Lin S."/>
            <person name="Macmil S.L."/>
            <person name="Magdelenat G."/>
            <person name="Matthews L."/>
            <person name="McCorrison J."/>
            <person name="Monaghan E.L."/>
            <person name="Mun J.H."/>
            <person name="Najar F.Z."/>
            <person name="Nicholson C."/>
            <person name="Noirot C."/>
            <person name="O'Bleness M."/>
            <person name="Paule C.R."/>
            <person name="Poulain J."/>
            <person name="Prion F."/>
            <person name="Qin B."/>
            <person name="Qu C."/>
            <person name="Retzel E.F."/>
            <person name="Riddle C."/>
            <person name="Sallet E."/>
            <person name="Samain S."/>
            <person name="Samson N."/>
            <person name="Sanders I."/>
            <person name="Saurat O."/>
            <person name="Scarpelli C."/>
            <person name="Schiex T."/>
            <person name="Segurens B."/>
            <person name="Severin A.J."/>
            <person name="Sherrier D.J."/>
            <person name="Shi R."/>
            <person name="Sims S."/>
            <person name="Singer S.R."/>
            <person name="Sinharoy S."/>
            <person name="Sterck L."/>
            <person name="Viollet A."/>
            <person name="Wang B.B."/>
            <person name="Wang K."/>
            <person name="Wang M."/>
            <person name="Wang X."/>
            <person name="Warfsmann J."/>
            <person name="Weissenbach J."/>
            <person name="White D.D."/>
            <person name="White J.D."/>
            <person name="Wiley G.B."/>
            <person name="Wincker P."/>
            <person name="Xing Y."/>
            <person name="Yang L."/>
            <person name="Yao Z."/>
            <person name="Ying F."/>
            <person name="Zhai J."/>
            <person name="Zhou L."/>
            <person name="Zuber A."/>
            <person name="Denarie J."/>
            <person name="Dixon R.A."/>
            <person name="May G.D."/>
            <person name="Schwartz D.C."/>
            <person name="Rogers J."/>
            <person name="Quetier F."/>
            <person name="Town C.D."/>
            <person name="Roe B.A."/>
        </authorList>
    </citation>
    <scope>NUCLEOTIDE SEQUENCE [LARGE SCALE GENOMIC DNA]</scope>
    <source>
        <strain evidence="2">A17</strain>
        <strain evidence="4 5">cv. Jemalong A17</strain>
    </source>
</reference>
<dbReference type="AlphaFoldDB" id="G7JK00"/>
<name>G7JK00_MEDTR</name>
<evidence type="ECO:0000256" key="1">
    <source>
        <dbReference type="SAM" id="Coils"/>
    </source>
</evidence>
<evidence type="ECO:0000313" key="4">
    <source>
        <dbReference type="EnsemblPlants" id="AES90110"/>
    </source>
</evidence>
<evidence type="ECO:0000313" key="3">
    <source>
        <dbReference type="EMBL" id="RHN62110.1"/>
    </source>
</evidence>
<dbReference type="PANTHER" id="PTHR37214:SF2">
    <property type="entry name" value="CYTOMEGALOVIRUS UL139 PROTEIN"/>
    <property type="match status" value="1"/>
</dbReference>
<evidence type="ECO:0000313" key="2">
    <source>
        <dbReference type="EMBL" id="AES90110.2"/>
    </source>
</evidence>
<dbReference type="KEGG" id="mtr:11439877"/>
<feature type="coiled-coil region" evidence="1">
    <location>
        <begin position="90"/>
        <end position="124"/>
    </location>
</feature>
<dbReference type="OrthoDB" id="1903594at2759"/>
<keyword evidence="1" id="KW-0175">Coiled coil</keyword>
<dbReference type="Gramene" id="rna24644">
    <property type="protein sequence ID" value="RHN62110.1"/>
    <property type="gene ID" value="gene24644"/>
</dbReference>
<dbReference type="Proteomes" id="UP000002051">
    <property type="component" value="Chromosome 4"/>
</dbReference>
<dbReference type="eggNOG" id="ENOG502RYHJ">
    <property type="taxonomic scope" value="Eukaryota"/>
</dbReference>
<dbReference type="Proteomes" id="UP000265566">
    <property type="component" value="Chromosome 4"/>
</dbReference>